<sequence>MKIEEVATQFSISSPTLRYYEHEGLLGPVKRVHGIRGYSDRDLERLDFILCTKKCGMSLKQIQHFINIYEQGDETIPERLAILQEQLAKTQTTLIELTQSMDHLKDKIDDLHQLATTHSGK</sequence>
<reference evidence="4 5" key="1">
    <citation type="submission" date="2017-05" db="EMBL/GenBank/DDBJ databases">
        <title>Genome sequence of Pediococcus pentosaceus strain SRCM100892.</title>
        <authorList>
            <person name="Cho S.H."/>
        </authorList>
    </citation>
    <scope>NUCLEOTIDE SEQUENCE [LARGE SCALE GENOMIC DNA]</scope>
    <source>
        <strain evidence="4 5">SRCM100892</strain>
    </source>
</reference>
<dbReference type="SUPFAM" id="SSF46955">
    <property type="entry name" value="Putative DNA-binding domain"/>
    <property type="match status" value="1"/>
</dbReference>
<feature type="domain" description="HTH merR-type" evidence="3">
    <location>
        <begin position="1"/>
        <end position="68"/>
    </location>
</feature>
<dbReference type="Gene3D" id="1.10.1660.10">
    <property type="match status" value="1"/>
</dbReference>
<dbReference type="RefSeq" id="WP_094104835.1">
    <property type="nucleotide sequence ID" value="NZ_CP085178.1"/>
</dbReference>
<organism evidence="4 5">
    <name type="scientific">Pediococcus pentosaceus</name>
    <dbReference type="NCBI Taxonomy" id="1255"/>
    <lineage>
        <taxon>Bacteria</taxon>
        <taxon>Bacillati</taxon>
        <taxon>Bacillota</taxon>
        <taxon>Bacilli</taxon>
        <taxon>Lactobacillales</taxon>
        <taxon>Lactobacillaceae</taxon>
        <taxon>Pediococcus</taxon>
    </lineage>
</organism>
<evidence type="ECO:0000259" key="3">
    <source>
        <dbReference type="PROSITE" id="PS50937"/>
    </source>
</evidence>
<feature type="coiled-coil region" evidence="2">
    <location>
        <begin position="80"/>
        <end position="114"/>
    </location>
</feature>
<evidence type="ECO:0000313" key="5">
    <source>
        <dbReference type="Proteomes" id="UP000196118"/>
    </source>
</evidence>
<keyword evidence="2" id="KW-0175">Coiled coil</keyword>
<dbReference type="Pfam" id="PF13411">
    <property type="entry name" value="MerR_1"/>
    <property type="match status" value="1"/>
</dbReference>
<dbReference type="EMBL" id="CP021474">
    <property type="protein sequence ID" value="ARW20711.1"/>
    <property type="molecule type" value="Genomic_DNA"/>
</dbReference>
<dbReference type="InterPro" id="IPR047057">
    <property type="entry name" value="MerR_fam"/>
</dbReference>
<proteinExistence type="predicted"/>
<accession>A0A1Y0VR81</accession>
<keyword evidence="1" id="KW-0238">DNA-binding</keyword>
<name>A0A1Y0VR81_PEDPE</name>
<evidence type="ECO:0000313" key="4">
    <source>
        <dbReference type="EMBL" id="ARW20711.1"/>
    </source>
</evidence>
<dbReference type="GO" id="GO:0003677">
    <property type="term" value="F:DNA binding"/>
    <property type="evidence" value="ECO:0007669"/>
    <property type="project" value="UniProtKB-KW"/>
</dbReference>
<dbReference type="AlphaFoldDB" id="A0A1Y0VR81"/>
<gene>
    <name evidence="4" type="ORF">S100892_02176</name>
</gene>
<dbReference type="PANTHER" id="PTHR30204:SF98">
    <property type="entry name" value="HTH-TYPE TRANSCRIPTIONAL REGULATOR ADHR"/>
    <property type="match status" value="1"/>
</dbReference>
<dbReference type="PRINTS" id="PR00040">
    <property type="entry name" value="HTHMERR"/>
</dbReference>
<dbReference type="SMART" id="SM00422">
    <property type="entry name" value="HTH_MERR"/>
    <property type="match status" value="1"/>
</dbReference>
<evidence type="ECO:0000256" key="2">
    <source>
        <dbReference type="SAM" id="Coils"/>
    </source>
</evidence>
<dbReference type="PANTHER" id="PTHR30204">
    <property type="entry name" value="REDOX-CYCLING DRUG-SENSING TRANSCRIPTIONAL ACTIVATOR SOXR"/>
    <property type="match status" value="1"/>
</dbReference>
<dbReference type="GO" id="GO:0003700">
    <property type="term" value="F:DNA-binding transcription factor activity"/>
    <property type="evidence" value="ECO:0007669"/>
    <property type="project" value="InterPro"/>
</dbReference>
<protein>
    <submittedName>
        <fullName evidence="4">HTH-type transcriptional regulator HmrR</fullName>
    </submittedName>
</protein>
<dbReference type="InterPro" id="IPR009061">
    <property type="entry name" value="DNA-bd_dom_put_sf"/>
</dbReference>
<dbReference type="PROSITE" id="PS50937">
    <property type="entry name" value="HTH_MERR_2"/>
    <property type="match status" value="1"/>
</dbReference>
<dbReference type="Proteomes" id="UP000196118">
    <property type="component" value="Chromosome"/>
</dbReference>
<dbReference type="InterPro" id="IPR000551">
    <property type="entry name" value="MerR-type_HTH_dom"/>
</dbReference>
<evidence type="ECO:0000256" key="1">
    <source>
        <dbReference type="ARBA" id="ARBA00023125"/>
    </source>
</evidence>
<dbReference type="CDD" id="cd01109">
    <property type="entry name" value="HTH_YyaN"/>
    <property type="match status" value="1"/>
</dbReference>